<organism evidence="2 3">
    <name type="scientific">Clostridium sulfidigenes</name>
    <dbReference type="NCBI Taxonomy" id="318464"/>
    <lineage>
        <taxon>Bacteria</taxon>
        <taxon>Bacillati</taxon>
        <taxon>Bacillota</taxon>
        <taxon>Clostridia</taxon>
        <taxon>Eubacteriales</taxon>
        <taxon>Clostridiaceae</taxon>
        <taxon>Clostridium</taxon>
    </lineage>
</organism>
<evidence type="ECO:0000256" key="1">
    <source>
        <dbReference type="SAM" id="Phobius"/>
    </source>
</evidence>
<reference evidence="2 3" key="1">
    <citation type="submission" date="2014-07" db="EMBL/GenBank/DDBJ databases">
        <title>Draft genome of Clostridium sulfidigenes 113A isolated from sediments associated with methane hydrate from Krishna Godavari basin.</title>
        <authorList>
            <person name="Honkalas V.S."/>
            <person name="Dabir A.P."/>
            <person name="Arora P."/>
            <person name="Dhakephalkar P.K."/>
        </authorList>
    </citation>
    <scope>NUCLEOTIDE SEQUENCE [LARGE SCALE GENOMIC DNA]</scope>
    <source>
        <strain evidence="2 3">113A</strain>
    </source>
</reference>
<name>A0A084JBA0_9CLOT</name>
<comment type="caution">
    <text evidence="2">The sequence shown here is derived from an EMBL/GenBank/DDBJ whole genome shotgun (WGS) entry which is preliminary data.</text>
</comment>
<feature type="transmembrane region" description="Helical" evidence="1">
    <location>
        <begin position="5"/>
        <end position="22"/>
    </location>
</feature>
<sequence length="151" mass="17789">MKRKIFIGILVIVAIGIIYIIYPKQGTFEEFIINRYNMDNCTSVTFFSLKGGIDSSESWNIYKEEKTMKFIDYMKNVKMKENRSSDYGMEYLMTIIGSYKEEGSTGPIRIDIAWINEKEIMISYKGQKRRYYKIVDEDFSMDKIKVLLKDG</sequence>
<dbReference type="AlphaFoldDB" id="A0A084JBA0"/>
<dbReference type="RefSeq" id="WP_035132864.1">
    <property type="nucleotide sequence ID" value="NZ_JPMD01000024.1"/>
</dbReference>
<keyword evidence="1" id="KW-0812">Transmembrane</keyword>
<accession>A0A084JBA0</accession>
<dbReference type="EMBL" id="JPMD01000024">
    <property type="protein sequence ID" value="KEZ86234.1"/>
    <property type="molecule type" value="Genomic_DNA"/>
</dbReference>
<gene>
    <name evidence="2" type="ORF">IO99_10130</name>
</gene>
<dbReference type="Proteomes" id="UP000028542">
    <property type="component" value="Unassembled WGS sequence"/>
</dbReference>
<keyword evidence="1" id="KW-0472">Membrane</keyword>
<keyword evidence="3" id="KW-1185">Reference proteome</keyword>
<protein>
    <submittedName>
        <fullName evidence="2">Uncharacterized protein</fullName>
    </submittedName>
</protein>
<proteinExistence type="predicted"/>
<evidence type="ECO:0000313" key="3">
    <source>
        <dbReference type="Proteomes" id="UP000028542"/>
    </source>
</evidence>
<keyword evidence="1" id="KW-1133">Transmembrane helix</keyword>
<evidence type="ECO:0000313" key="2">
    <source>
        <dbReference type="EMBL" id="KEZ86234.1"/>
    </source>
</evidence>